<dbReference type="CDD" id="cd14792">
    <property type="entry name" value="GH27"/>
    <property type="match status" value="1"/>
</dbReference>
<comment type="caution">
    <text evidence="10">The sequence shown here is derived from an EMBL/GenBank/DDBJ whole genome shotgun (WGS) entry which is preliminary data.</text>
</comment>
<keyword evidence="11" id="KW-1185">Reference proteome</keyword>
<organism evidence="10 11">
    <name type="scientific">Conoideocrella luteorostrata</name>
    <dbReference type="NCBI Taxonomy" id="1105319"/>
    <lineage>
        <taxon>Eukaryota</taxon>
        <taxon>Fungi</taxon>
        <taxon>Dikarya</taxon>
        <taxon>Ascomycota</taxon>
        <taxon>Pezizomycotina</taxon>
        <taxon>Sordariomycetes</taxon>
        <taxon>Hypocreomycetidae</taxon>
        <taxon>Hypocreales</taxon>
        <taxon>Clavicipitaceae</taxon>
        <taxon>Conoideocrella</taxon>
    </lineage>
</organism>
<dbReference type="Proteomes" id="UP001251528">
    <property type="component" value="Unassembled WGS sequence"/>
</dbReference>
<dbReference type="InterPro" id="IPR013785">
    <property type="entry name" value="Aldolase_TIM"/>
</dbReference>
<dbReference type="Gene3D" id="3.20.20.70">
    <property type="entry name" value="Aldolase class I"/>
    <property type="match status" value="1"/>
</dbReference>
<keyword evidence="4 8" id="KW-0732">Signal</keyword>
<dbReference type="InterPro" id="IPR002241">
    <property type="entry name" value="Glyco_hydro_27"/>
</dbReference>
<reference evidence="10" key="1">
    <citation type="submission" date="2023-06" db="EMBL/GenBank/DDBJ databases">
        <title>Conoideocrella luteorostrata (Hypocreales: Clavicipitaceae), a potential biocontrol fungus for elongate hemlock scale in United States Christmas tree production areas.</title>
        <authorList>
            <person name="Barrett H."/>
            <person name="Lovett B."/>
            <person name="Macias A.M."/>
            <person name="Stajich J.E."/>
            <person name="Kasson M.T."/>
        </authorList>
    </citation>
    <scope>NUCLEOTIDE SEQUENCE</scope>
    <source>
        <strain evidence="10">ARSEF 14590</strain>
    </source>
</reference>
<dbReference type="InterPro" id="IPR013780">
    <property type="entry name" value="Glyco_hydro_b"/>
</dbReference>
<evidence type="ECO:0000259" key="9">
    <source>
        <dbReference type="Pfam" id="PF17801"/>
    </source>
</evidence>
<keyword evidence="5 7" id="KW-0378">Hydrolase</keyword>
<evidence type="ECO:0000256" key="4">
    <source>
        <dbReference type="ARBA" id="ARBA00022729"/>
    </source>
</evidence>
<evidence type="ECO:0000313" key="11">
    <source>
        <dbReference type="Proteomes" id="UP001251528"/>
    </source>
</evidence>
<dbReference type="InterPro" id="IPR041233">
    <property type="entry name" value="Melibiase_C"/>
</dbReference>
<feature type="signal peptide" evidence="8">
    <location>
        <begin position="1"/>
        <end position="17"/>
    </location>
</feature>
<feature type="chain" id="PRO_5042561273" description="Alpha-galactosidase" evidence="8">
    <location>
        <begin position="18"/>
        <end position="466"/>
    </location>
</feature>
<dbReference type="Gene3D" id="2.60.40.1180">
    <property type="entry name" value="Golgi alpha-mannosidase II"/>
    <property type="match status" value="1"/>
</dbReference>
<name>A0AAJ0FWQ1_9HYPO</name>
<proteinExistence type="inferred from homology"/>
<evidence type="ECO:0000256" key="5">
    <source>
        <dbReference type="ARBA" id="ARBA00022801"/>
    </source>
</evidence>
<evidence type="ECO:0000256" key="1">
    <source>
        <dbReference type="ARBA" id="ARBA00001255"/>
    </source>
</evidence>
<dbReference type="Pfam" id="PF17801">
    <property type="entry name" value="Melibiase_C"/>
    <property type="match status" value="1"/>
</dbReference>
<dbReference type="AlphaFoldDB" id="A0AAJ0FWQ1"/>
<dbReference type="PANTHER" id="PTHR11452:SF33">
    <property type="entry name" value="ALPHA-GALACTOSIDASE 2"/>
    <property type="match status" value="1"/>
</dbReference>
<evidence type="ECO:0000313" key="10">
    <source>
        <dbReference type="EMBL" id="KAK2609167.1"/>
    </source>
</evidence>
<dbReference type="GO" id="GO:0004557">
    <property type="term" value="F:alpha-galactosidase activity"/>
    <property type="evidence" value="ECO:0007669"/>
    <property type="project" value="UniProtKB-EC"/>
</dbReference>
<keyword evidence="6 7" id="KW-0326">Glycosidase</keyword>
<feature type="domain" description="Alpha galactosidase C-terminal" evidence="9">
    <location>
        <begin position="379"/>
        <end position="461"/>
    </location>
</feature>
<dbReference type="PRINTS" id="PR00740">
    <property type="entry name" value="GLHYDRLASE27"/>
</dbReference>
<dbReference type="SUPFAM" id="SSF51445">
    <property type="entry name" value="(Trans)glycosidases"/>
    <property type="match status" value="1"/>
</dbReference>
<gene>
    <name evidence="10" type="ORF">QQS21_002249</name>
</gene>
<evidence type="ECO:0000256" key="6">
    <source>
        <dbReference type="ARBA" id="ARBA00023295"/>
    </source>
</evidence>
<dbReference type="EMBL" id="JASWJB010000026">
    <property type="protein sequence ID" value="KAK2609167.1"/>
    <property type="molecule type" value="Genomic_DNA"/>
</dbReference>
<accession>A0AAJ0FWQ1</accession>
<dbReference type="InterPro" id="IPR017853">
    <property type="entry name" value="GH"/>
</dbReference>
<dbReference type="GO" id="GO:0005975">
    <property type="term" value="P:carbohydrate metabolic process"/>
    <property type="evidence" value="ECO:0007669"/>
    <property type="project" value="InterPro"/>
</dbReference>
<comment type="similarity">
    <text evidence="2 7">Belongs to the glycosyl hydrolase 27 family.</text>
</comment>
<comment type="catalytic activity">
    <reaction evidence="1 7">
        <text>Hydrolysis of terminal, non-reducing alpha-D-galactose residues in alpha-D-galactosides, including galactose oligosaccharides, galactomannans and galactolipids.</text>
        <dbReference type="EC" id="3.2.1.22"/>
    </reaction>
</comment>
<evidence type="ECO:0000256" key="8">
    <source>
        <dbReference type="SAM" id="SignalP"/>
    </source>
</evidence>
<keyword evidence="7" id="KW-1015">Disulfide bond</keyword>
<dbReference type="PANTHER" id="PTHR11452">
    <property type="entry name" value="ALPHA-GALACTOSIDASE/ALPHA-N-ACETYLGALACTOSAMINIDASE"/>
    <property type="match status" value="1"/>
</dbReference>
<evidence type="ECO:0000256" key="7">
    <source>
        <dbReference type="RuleBase" id="RU361168"/>
    </source>
</evidence>
<dbReference type="EC" id="3.2.1.22" evidence="3 7"/>
<evidence type="ECO:0000256" key="2">
    <source>
        <dbReference type="ARBA" id="ARBA00009743"/>
    </source>
</evidence>
<evidence type="ECO:0000256" key="3">
    <source>
        <dbReference type="ARBA" id="ARBA00012755"/>
    </source>
</evidence>
<protein>
    <recommendedName>
        <fullName evidence="3 7">Alpha-galactosidase</fullName>
        <ecNumber evidence="3 7">3.2.1.22</ecNumber>
    </recommendedName>
    <alternativeName>
        <fullName evidence="7">Melibiase</fullName>
    </alternativeName>
</protein>
<sequence length="466" mass="50432">MMLALAFIVTLVGHALASPALKVISFGTTSGGFDAPARGWNSFGIQANNVVSDWKFDQAHVQTQCDVLSSKLSAGNYTYCSLDSGWSMGSDGDSYGRIIPDTTVFPNLAGLAAHLHSSGLQLGVYVVPGGFIADTNKTIYGTSTKIGSVCTGDNGLKRCNWDYSQGATQQWFNSVANQFASWGIDFIKLDYITPGSPSNGVYLRADASGEVIAWRKAIDQCGRKIRLDISWKLDRSQKNFAIWNQNADSMRTDQDINNSGSNTFVAWATVQRAIENYRQWISAGSQYFSTINVRPDLDNLYASNEPSISGISYAEQQTMMSHWIGAGANLILGDDLTRLNSFGTYVLTHPAAQAVTSFTAKYPMQPRNPGSGGNSPKQVQAWIAGPSPSGEAVVLLVNYGPDQGQGGFGTKNSGSQHLVISYDDLGVKAPYRVFDVWNDNYWGDVSTGLSVNIAEGQSFLLHLTRP</sequence>
<dbReference type="SUPFAM" id="SSF51011">
    <property type="entry name" value="Glycosyl hydrolase domain"/>
    <property type="match status" value="1"/>
</dbReference>